<gene>
    <name evidence="4" type="ORF">E6K79_11880</name>
</gene>
<dbReference type="Pfam" id="PF13505">
    <property type="entry name" value="OMP_b-brl"/>
    <property type="match status" value="1"/>
</dbReference>
<comment type="caution">
    <text evidence="4">The sequence shown here is derived from an EMBL/GenBank/DDBJ whole genome shotgun (WGS) entry which is preliminary data.</text>
</comment>
<evidence type="ECO:0000256" key="2">
    <source>
        <dbReference type="SAM" id="MobiDB-lite"/>
    </source>
</evidence>
<reference evidence="4 5" key="1">
    <citation type="journal article" date="2019" name="Nat. Microbiol.">
        <title>Mediterranean grassland soil C-N compound turnover is dependent on rainfall and depth, and is mediated by genomically divergent microorganisms.</title>
        <authorList>
            <person name="Diamond S."/>
            <person name="Andeer P.F."/>
            <person name="Li Z."/>
            <person name="Crits-Christoph A."/>
            <person name="Burstein D."/>
            <person name="Anantharaman K."/>
            <person name="Lane K.R."/>
            <person name="Thomas B.C."/>
            <person name="Pan C."/>
            <person name="Northen T.R."/>
            <person name="Banfield J.F."/>
        </authorList>
    </citation>
    <scope>NUCLEOTIDE SEQUENCE [LARGE SCALE GENOMIC DNA]</scope>
    <source>
        <strain evidence="4">WS_9</strain>
    </source>
</reference>
<feature type="domain" description="Outer membrane protein beta-barrel" evidence="3">
    <location>
        <begin position="45"/>
        <end position="240"/>
    </location>
</feature>
<organism evidence="4 5">
    <name type="scientific">Eiseniibacteriota bacterium</name>
    <dbReference type="NCBI Taxonomy" id="2212470"/>
    <lineage>
        <taxon>Bacteria</taxon>
        <taxon>Candidatus Eiseniibacteriota</taxon>
    </lineage>
</organism>
<keyword evidence="1" id="KW-0732">Signal</keyword>
<dbReference type="SUPFAM" id="SSF56925">
    <property type="entry name" value="OMPA-like"/>
    <property type="match status" value="1"/>
</dbReference>
<evidence type="ECO:0000256" key="1">
    <source>
        <dbReference type="ARBA" id="ARBA00022729"/>
    </source>
</evidence>
<protein>
    <submittedName>
        <fullName evidence="4">Porin family protein</fullName>
    </submittedName>
</protein>
<dbReference type="AlphaFoldDB" id="A0A538TGL6"/>
<dbReference type="Gene3D" id="2.40.160.20">
    <property type="match status" value="1"/>
</dbReference>
<evidence type="ECO:0000313" key="4">
    <source>
        <dbReference type="EMBL" id="TMQ62746.1"/>
    </source>
</evidence>
<proteinExistence type="predicted"/>
<name>A0A538TGL6_UNCEI</name>
<feature type="region of interest" description="Disordered" evidence="2">
    <location>
        <begin position="1"/>
        <end position="30"/>
    </location>
</feature>
<dbReference type="Proteomes" id="UP000317691">
    <property type="component" value="Unassembled WGS sequence"/>
</dbReference>
<sequence>MTRGSGGRPARRKRRPGAAPPQTPLGRNAMKTSKGSIRFASAVAVAAFLVAGAVSSAAAGESRAELSLMGGVQALNKNDTSLPDHFVNVPAVATVSYRMTSRLAAEGEFTWLIPVKQSVDLGSGVSQDKKSADILAYQANLRADFPVSNLTPYLAAGAGAVTFLSNTDPDRVPQLSKSETAFAINFGGGVSYGLNDRWGVRADVRELVAFPSNNSTGLSTSKGADNIWMERGTVGLLYRF</sequence>
<evidence type="ECO:0000313" key="5">
    <source>
        <dbReference type="Proteomes" id="UP000317691"/>
    </source>
</evidence>
<dbReference type="InterPro" id="IPR011250">
    <property type="entry name" value="OMP/PagP_B-barrel"/>
</dbReference>
<evidence type="ECO:0000259" key="3">
    <source>
        <dbReference type="Pfam" id="PF13505"/>
    </source>
</evidence>
<dbReference type="EMBL" id="VBOZ01000036">
    <property type="protein sequence ID" value="TMQ62746.1"/>
    <property type="molecule type" value="Genomic_DNA"/>
</dbReference>
<dbReference type="InterPro" id="IPR027385">
    <property type="entry name" value="Beta-barrel_OMP"/>
</dbReference>
<accession>A0A538TGL6</accession>